<dbReference type="AlphaFoldDB" id="A0A9D9ELH8"/>
<dbReference type="Gene3D" id="1.25.10.90">
    <property type="match status" value="1"/>
</dbReference>
<dbReference type="CDD" id="cd06561">
    <property type="entry name" value="AlkD_like"/>
    <property type="match status" value="1"/>
</dbReference>
<reference evidence="1" key="2">
    <citation type="journal article" date="2021" name="PeerJ">
        <title>Extensive microbial diversity within the chicken gut microbiome revealed by metagenomics and culture.</title>
        <authorList>
            <person name="Gilroy R."/>
            <person name="Ravi A."/>
            <person name="Getino M."/>
            <person name="Pursley I."/>
            <person name="Horton D.L."/>
            <person name="Alikhan N.F."/>
            <person name="Baker D."/>
            <person name="Gharbi K."/>
            <person name="Hall N."/>
            <person name="Watson M."/>
            <person name="Adriaenssens E.M."/>
            <person name="Foster-Nyarko E."/>
            <person name="Jarju S."/>
            <person name="Secka A."/>
            <person name="Antonio M."/>
            <person name="Oren A."/>
            <person name="Chaudhuri R.R."/>
            <person name="La Ragione R."/>
            <person name="Hildebrand F."/>
            <person name="Pallen M.J."/>
        </authorList>
    </citation>
    <scope>NUCLEOTIDE SEQUENCE</scope>
    <source>
        <strain evidence="1">20514</strain>
    </source>
</reference>
<proteinExistence type="predicted"/>
<protein>
    <submittedName>
        <fullName evidence="1">DNA alkylation repair protein</fullName>
    </submittedName>
</protein>
<comment type="caution">
    <text evidence="1">The sequence shown here is derived from an EMBL/GenBank/DDBJ whole genome shotgun (WGS) entry which is preliminary data.</text>
</comment>
<name>A0A9D9ELH8_9BACT</name>
<gene>
    <name evidence="1" type="ORF">IAC29_05920</name>
</gene>
<evidence type="ECO:0000313" key="1">
    <source>
        <dbReference type="EMBL" id="MBO8448790.1"/>
    </source>
</evidence>
<dbReference type="SUPFAM" id="SSF48371">
    <property type="entry name" value="ARM repeat"/>
    <property type="match status" value="1"/>
</dbReference>
<evidence type="ECO:0000313" key="2">
    <source>
        <dbReference type="Proteomes" id="UP000810252"/>
    </source>
</evidence>
<sequence length="261" mass="29807">MEPLVAERFRNEEKYREGYIRIINPLPGREIWGLHIPDMRKLARELAAREDAMEIVSGLERAAALGRGCEGALSHEEMTVWGMMINAMKKSDRMDLLRRYVPYIDNWAVCDTFDSGAGWFRKEAGAWEMLCGYFASGREFEVRFATVMSMCHFLDREYLPRIFFQFDKLDFGRIESDYLGPAEVKALGGAAAVLASGKGIAIGPSPYYVRMGVAWCLATALAKFPDDTRAYLRHSCLPEDVIRLYVRKARESFRTRDVSPF</sequence>
<organism evidence="1 2">
    <name type="scientific">Candidatus Cryptobacteroides merdigallinarum</name>
    <dbReference type="NCBI Taxonomy" id="2840770"/>
    <lineage>
        <taxon>Bacteria</taxon>
        <taxon>Pseudomonadati</taxon>
        <taxon>Bacteroidota</taxon>
        <taxon>Bacteroidia</taxon>
        <taxon>Bacteroidales</taxon>
        <taxon>Candidatus Cryptobacteroides</taxon>
    </lineage>
</organism>
<dbReference type="InterPro" id="IPR014825">
    <property type="entry name" value="DNA_alkylation"/>
</dbReference>
<dbReference type="Pfam" id="PF08713">
    <property type="entry name" value="DNA_alkylation"/>
    <property type="match status" value="1"/>
</dbReference>
<dbReference type="Proteomes" id="UP000810252">
    <property type="component" value="Unassembled WGS sequence"/>
</dbReference>
<dbReference type="InterPro" id="IPR016024">
    <property type="entry name" value="ARM-type_fold"/>
</dbReference>
<reference evidence="1" key="1">
    <citation type="submission" date="2020-10" db="EMBL/GenBank/DDBJ databases">
        <authorList>
            <person name="Gilroy R."/>
        </authorList>
    </citation>
    <scope>NUCLEOTIDE SEQUENCE</scope>
    <source>
        <strain evidence="1">20514</strain>
    </source>
</reference>
<dbReference type="EMBL" id="JADIMQ010000084">
    <property type="protein sequence ID" value="MBO8448790.1"/>
    <property type="molecule type" value="Genomic_DNA"/>
</dbReference>
<accession>A0A9D9ELH8</accession>